<accession>A0AAV1RM81</accession>
<organism evidence="2 3">
    <name type="scientific">Dovyalis caffra</name>
    <dbReference type="NCBI Taxonomy" id="77055"/>
    <lineage>
        <taxon>Eukaryota</taxon>
        <taxon>Viridiplantae</taxon>
        <taxon>Streptophyta</taxon>
        <taxon>Embryophyta</taxon>
        <taxon>Tracheophyta</taxon>
        <taxon>Spermatophyta</taxon>
        <taxon>Magnoliopsida</taxon>
        <taxon>eudicotyledons</taxon>
        <taxon>Gunneridae</taxon>
        <taxon>Pentapetalae</taxon>
        <taxon>rosids</taxon>
        <taxon>fabids</taxon>
        <taxon>Malpighiales</taxon>
        <taxon>Salicaceae</taxon>
        <taxon>Flacourtieae</taxon>
        <taxon>Dovyalis</taxon>
    </lineage>
</organism>
<gene>
    <name evidence="2" type="ORF">DCAF_LOCUS12027</name>
</gene>
<dbReference type="PANTHER" id="PTHR47186:SF30">
    <property type="entry name" value="EF-HAND DOMAIN-CONTAINING PROTEIN"/>
    <property type="match status" value="1"/>
</dbReference>
<dbReference type="SUPFAM" id="SSF52058">
    <property type="entry name" value="L domain-like"/>
    <property type="match status" value="1"/>
</dbReference>
<dbReference type="InterPro" id="IPR056789">
    <property type="entry name" value="LRR_R13L1-DRL21"/>
</dbReference>
<evidence type="ECO:0000313" key="3">
    <source>
        <dbReference type="Proteomes" id="UP001314170"/>
    </source>
</evidence>
<comment type="caution">
    <text evidence="2">The sequence shown here is derived from an EMBL/GenBank/DDBJ whole genome shotgun (WGS) entry which is preliminary data.</text>
</comment>
<dbReference type="InterPro" id="IPR032675">
    <property type="entry name" value="LRR_dom_sf"/>
</dbReference>
<reference evidence="2 3" key="1">
    <citation type="submission" date="2024-01" db="EMBL/GenBank/DDBJ databases">
        <authorList>
            <person name="Waweru B."/>
        </authorList>
    </citation>
    <scope>NUCLEOTIDE SEQUENCE [LARGE SCALE GENOMIC DNA]</scope>
</reference>
<dbReference type="AlphaFoldDB" id="A0AAV1RM81"/>
<dbReference type="PANTHER" id="PTHR47186">
    <property type="entry name" value="LEUCINE-RICH REPEAT-CONTAINING PROTEIN 57"/>
    <property type="match status" value="1"/>
</dbReference>
<keyword evidence="3" id="KW-1185">Reference proteome</keyword>
<dbReference type="EMBL" id="CAWUPB010001009">
    <property type="protein sequence ID" value="CAK7337000.1"/>
    <property type="molecule type" value="Genomic_DNA"/>
</dbReference>
<dbReference type="Gene3D" id="3.80.10.10">
    <property type="entry name" value="Ribonuclease Inhibitor"/>
    <property type="match status" value="1"/>
</dbReference>
<dbReference type="InterPro" id="IPR001611">
    <property type="entry name" value="Leu-rich_rpt"/>
</dbReference>
<sequence>MINTRNPSLGATLPDLFKQLTCLRSLNLSSSSIQELPCEVVKLIHLRYLDLAYCEELKSLPETICNLCNLQSLNVSCCSLKELPQAIGKITKLRHLEIEGSEVAFIPKGIKRLSSLRTLDCFTVCGGGENESKAANLGELKNLNHLRGTLSIEKLGNIVDLGEAEKAELKNKKHLHRLGLWFDGERTESQGNEDALIEALQPPSDLEILNIVYYNGIFLPNWMTSLTRLTELQLQNCGNLEVLPPLGRLPNLENLHLRFLNLRSLDVGFLGLENVDNEGEIARVTAFPKLKKLVIRSLKELEDWDGIESRVGEKDATTSTIMPQLQYLQVSSCPTLRALPNYVLTTSLQTLKIEYCPILRNRYKKEEMGDEWHKTSHIPNIYIYG</sequence>
<dbReference type="Pfam" id="PF00560">
    <property type="entry name" value="LRR_1"/>
    <property type="match status" value="2"/>
</dbReference>
<protein>
    <recommendedName>
        <fullName evidence="1">R13L1/DRL21-like LRR repeat region domain-containing protein</fullName>
    </recommendedName>
</protein>
<dbReference type="Pfam" id="PF25019">
    <property type="entry name" value="LRR_R13L1-DRL21"/>
    <property type="match status" value="1"/>
</dbReference>
<evidence type="ECO:0000313" key="2">
    <source>
        <dbReference type="EMBL" id="CAK7337000.1"/>
    </source>
</evidence>
<proteinExistence type="predicted"/>
<name>A0AAV1RM81_9ROSI</name>
<evidence type="ECO:0000259" key="1">
    <source>
        <dbReference type="Pfam" id="PF25019"/>
    </source>
</evidence>
<dbReference type="Proteomes" id="UP001314170">
    <property type="component" value="Unassembled WGS sequence"/>
</dbReference>
<feature type="domain" description="R13L1/DRL21-like LRR repeat region" evidence="1">
    <location>
        <begin position="137"/>
        <end position="258"/>
    </location>
</feature>